<comment type="similarity">
    <text evidence="12 13">Belongs to the DnaG primase family.</text>
</comment>
<dbReference type="Pfam" id="PF10410">
    <property type="entry name" value="DnaB_bind"/>
    <property type="match status" value="1"/>
</dbReference>
<dbReference type="GO" id="GO:0000428">
    <property type="term" value="C:DNA-directed RNA polymerase complex"/>
    <property type="evidence" value="ECO:0007669"/>
    <property type="project" value="UniProtKB-KW"/>
</dbReference>
<comment type="cofactor">
    <cofactor evidence="12 13 14">
        <name>Zn(2+)</name>
        <dbReference type="ChEBI" id="CHEBI:29105"/>
    </cofactor>
    <text evidence="12 13 14">Binds 1 zinc ion per monomer.</text>
</comment>
<dbReference type="InterPro" id="IPR030846">
    <property type="entry name" value="DnaG_bac"/>
</dbReference>
<dbReference type="FunFam" id="3.90.980.10:FF:000001">
    <property type="entry name" value="DNA primase"/>
    <property type="match status" value="1"/>
</dbReference>
<dbReference type="HAMAP" id="MF_00974">
    <property type="entry name" value="DNA_primase_DnaG"/>
    <property type="match status" value="1"/>
</dbReference>
<evidence type="ECO:0000256" key="10">
    <source>
        <dbReference type="ARBA" id="ARBA00023125"/>
    </source>
</evidence>
<evidence type="ECO:0000256" key="5">
    <source>
        <dbReference type="ARBA" id="ARBA00022705"/>
    </source>
</evidence>
<evidence type="ECO:0000256" key="11">
    <source>
        <dbReference type="ARBA" id="ARBA00023163"/>
    </source>
</evidence>
<dbReference type="FunFam" id="3.90.580.10:FF:000001">
    <property type="entry name" value="DNA primase"/>
    <property type="match status" value="1"/>
</dbReference>
<comment type="function">
    <text evidence="12 13">RNA polymerase that catalyzes the synthesis of short RNA molecules used as primers for DNA polymerase during DNA replication.</text>
</comment>
<dbReference type="InterPro" id="IPR013264">
    <property type="entry name" value="DNAG_N"/>
</dbReference>
<dbReference type="EMBL" id="SJDT01000002">
    <property type="protein sequence ID" value="TBW22778.1"/>
    <property type="molecule type" value="Genomic_DNA"/>
</dbReference>
<evidence type="ECO:0000259" key="16">
    <source>
        <dbReference type="PROSITE" id="PS50880"/>
    </source>
</evidence>
<feature type="region of interest" description="Disordered" evidence="15">
    <location>
        <begin position="471"/>
        <end position="490"/>
    </location>
</feature>
<keyword evidence="18" id="KW-1185">Reference proteome</keyword>
<dbReference type="InterPro" id="IPR006295">
    <property type="entry name" value="DNA_primase_DnaG"/>
</dbReference>
<organism evidence="17 18">
    <name type="scientific">Arcanobacterium bovis</name>
    <dbReference type="NCBI Taxonomy" id="2529275"/>
    <lineage>
        <taxon>Bacteria</taxon>
        <taxon>Bacillati</taxon>
        <taxon>Actinomycetota</taxon>
        <taxon>Actinomycetes</taxon>
        <taxon>Actinomycetales</taxon>
        <taxon>Actinomycetaceae</taxon>
        <taxon>Arcanobacterium</taxon>
    </lineage>
</organism>
<dbReference type="GO" id="GO:0003677">
    <property type="term" value="F:DNA binding"/>
    <property type="evidence" value="ECO:0007669"/>
    <property type="project" value="UniProtKB-KW"/>
</dbReference>
<dbReference type="EC" id="2.7.7.101" evidence="12"/>
<evidence type="ECO:0000256" key="7">
    <source>
        <dbReference type="ARBA" id="ARBA00022771"/>
    </source>
</evidence>
<reference evidence="17 18" key="1">
    <citation type="submission" date="2019-02" db="EMBL/GenBank/DDBJ databases">
        <title>Arcanobacterium bovis sp. nov., isolated from the milk of a cow with mastitis.</title>
        <authorList>
            <person name="Sammra O."/>
            <person name="Foster G."/>
            <person name="Hassan A."/>
            <person name="Alssahen M."/>
            <person name="Laemmler C."/>
            <person name="Borowiak M."/>
            <person name="Malorny B."/>
            <person name="Abdulmawjood A."/>
        </authorList>
    </citation>
    <scope>NUCLEOTIDE SEQUENCE [LARGE SCALE GENOMIC DNA]</scope>
    <source>
        <strain evidence="17 18">C605018/01/1</strain>
    </source>
</reference>
<evidence type="ECO:0000256" key="8">
    <source>
        <dbReference type="ARBA" id="ARBA00022833"/>
    </source>
</evidence>
<evidence type="ECO:0000313" key="18">
    <source>
        <dbReference type="Proteomes" id="UP000293036"/>
    </source>
</evidence>
<keyword evidence="2 12" id="KW-0639">Primosome</keyword>
<dbReference type="NCBIfam" id="TIGR01391">
    <property type="entry name" value="dnaG"/>
    <property type="match status" value="1"/>
</dbReference>
<dbReference type="Gene3D" id="3.90.580.10">
    <property type="entry name" value="Zinc finger, CHC2-type domain"/>
    <property type="match status" value="1"/>
</dbReference>
<dbReference type="Proteomes" id="UP000293036">
    <property type="component" value="Unassembled WGS sequence"/>
</dbReference>
<dbReference type="RefSeq" id="WP_131279769.1">
    <property type="nucleotide sequence ID" value="NZ_JBHSLR010000009.1"/>
</dbReference>
<evidence type="ECO:0000256" key="13">
    <source>
        <dbReference type="PIRNR" id="PIRNR002811"/>
    </source>
</evidence>
<dbReference type="PIRSF" id="PIRSF002811">
    <property type="entry name" value="DnaG"/>
    <property type="match status" value="1"/>
</dbReference>
<comment type="catalytic activity">
    <reaction evidence="12">
        <text>ssDNA + n NTP = ssDNA/pppN(pN)n-1 hybrid + (n-1) diphosphate.</text>
        <dbReference type="EC" id="2.7.7.101"/>
    </reaction>
</comment>
<comment type="subunit">
    <text evidence="12">Monomer. Interacts with DnaB.</text>
</comment>
<keyword evidence="8 12" id="KW-0862">Zinc</keyword>
<dbReference type="OrthoDB" id="9803773at2"/>
<dbReference type="InterPro" id="IPR050219">
    <property type="entry name" value="DnaG_primase"/>
</dbReference>
<dbReference type="Pfam" id="PF08275">
    <property type="entry name" value="DNAG_N"/>
    <property type="match status" value="1"/>
</dbReference>
<dbReference type="Gene3D" id="3.90.980.10">
    <property type="entry name" value="DNA primase, catalytic core, N-terminal domain"/>
    <property type="match status" value="1"/>
</dbReference>
<dbReference type="Pfam" id="PF13662">
    <property type="entry name" value="Toprim_4"/>
    <property type="match status" value="1"/>
</dbReference>
<evidence type="ECO:0000256" key="9">
    <source>
        <dbReference type="ARBA" id="ARBA00022842"/>
    </source>
</evidence>
<evidence type="ECO:0000256" key="6">
    <source>
        <dbReference type="ARBA" id="ARBA00022723"/>
    </source>
</evidence>
<evidence type="ECO:0000256" key="4">
    <source>
        <dbReference type="ARBA" id="ARBA00022695"/>
    </source>
</evidence>
<keyword evidence="4 12" id="KW-0548">Nucleotidyltransferase</keyword>
<dbReference type="SUPFAM" id="SSF56731">
    <property type="entry name" value="DNA primase core"/>
    <property type="match status" value="1"/>
</dbReference>
<dbReference type="AlphaFoldDB" id="A0A4Q9V2I8"/>
<evidence type="ECO:0000256" key="12">
    <source>
        <dbReference type="HAMAP-Rule" id="MF_00974"/>
    </source>
</evidence>
<dbReference type="InterPro" id="IPR034151">
    <property type="entry name" value="TOPRIM_DnaG_bac"/>
</dbReference>
<dbReference type="SMART" id="SM00493">
    <property type="entry name" value="TOPRIM"/>
    <property type="match status" value="1"/>
</dbReference>
<dbReference type="SUPFAM" id="SSF57783">
    <property type="entry name" value="Zinc beta-ribbon"/>
    <property type="match status" value="1"/>
</dbReference>
<gene>
    <name evidence="12" type="primary">dnaG</name>
    <name evidence="17" type="ORF">EZJ44_02410</name>
</gene>
<accession>A0A4Q9V2I8</accession>
<keyword evidence="7 12" id="KW-0863">Zinc-finger</keyword>
<keyword evidence="10 12" id="KW-0238">DNA-binding</keyword>
<keyword evidence="1 12" id="KW-0240">DNA-directed RNA polymerase</keyword>
<sequence length="666" mass="74389">MAGLIKREIIDEVRERTRIEDVISEYITLKSAGTGSLKGLCPFHDEKTPSFNVRPHVGRWHCFGCGEGGDAISFVEKIEHISFVESVEMLARKAGIHVEYEEDSSQRDRHRGEPTRSRLVDAHRVAQEFYSRQLLTPEGKAAKEMLYERGFDDAVIASYRIGYSPNSWDSLLKELRKRGFTEKEILASGLATQGTRGVYDRFRGRVMWPIHSITGDPIGFGARKMNNDDDGPKYLNTPETSIYKKSQVLYGLDRAKKAISTDRKIVVVEGYTDVMAAHLAGIPHAVATCGTAFGHEHVKIARRLLRDTQGPSAGVMLHTGQSYGGEVIFTFDGDAAGQKAAIRAFQEDQNFGAQTFVAISPGGLDPCDVRMKYGDAAVREIVASREPLFAFVIRSLLKDISLHTAEGRAAGLRSAAPIVASIKDRVLRSEYTRELAGWLGMDENSVRLSVDEAQKLLRGVTPAISQFASSDVRDVQETSPDSEKNTPILKDKELIKDPVEKVERAALEIAVQLPRMAMEANIQSLPSQSFVFPLHRAIFERISEIGGVQRYHDYVEQLLAQGIGQVDAEARGCAWYVNTLMDGADPQVYRAIAQLSVEPIAEERASDMWRYVRGVMMSLVRHGFMRQIADVRSEMQRCDDSTQQAALFQRLIELENQRRLFDETDT</sequence>
<dbReference type="InterPro" id="IPR002694">
    <property type="entry name" value="Znf_CHC2"/>
</dbReference>
<feature type="domain" description="Toprim" evidence="16">
    <location>
        <begin position="263"/>
        <end position="361"/>
    </location>
</feature>
<dbReference type="Pfam" id="PF01807">
    <property type="entry name" value="Zn_ribbon_DnaG"/>
    <property type="match status" value="1"/>
</dbReference>
<keyword evidence="3 12" id="KW-0808">Transferase</keyword>
<dbReference type="InterPro" id="IPR019475">
    <property type="entry name" value="DNA_primase_DnaB-bd"/>
</dbReference>
<dbReference type="SMART" id="SM00400">
    <property type="entry name" value="ZnF_CHCC"/>
    <property type="match status" value="1"/>
</dbReference>
<dbReference type="PROSITE" id="PS50880">
    <property type="entry name" value="TOPRIM"/>
    <property type="match status" value="1"/>
</dbReference>
<evidence type="ECO:0000313" key="17">
    <source>
        <dbReference type="EMBL" id="TBW22778.1"/>
    </source>
</evidence>
<dbReference type="GO" id="GO:0008270">
    <property type="term" value="F:zinc ion binding"/>
    <property type="evidence" value="ECO:0007669"/>
    <property type="project" value="UniProtKB-UniRule"/>
</dbReference>
<dbReference type="CDD" id="cd03364">
    <property type="entry name" value="TOPRIM_DnaG_primases"/>
    <property type="match status" value="1"/>
</dbReference>
<proteinExistence type="inferred from homology"/>
<dbReference type="PANTHER" id="PTHR30313:SF2">
    <property type="entry name" value="DNA PRIMASE"/>
    <property type="match status" value="1"/>
</dbReference>
<keyword evidence="5 12" id="KW-0235">DNA replication</keyword>
<dbReference type="GO" id="GO:0003899">
    <property type="term" value="F:DNA-directed RNA polymerase activity"/>
    <property type="evidence" value="ECO:0007669"/>
    <property type="project" value="UniProtKB-UniRule"/>
</dbReference>
<dbReference type="Gene3D" id="3.40.1360.10">
    <property type="match status" value="1"/>
</dbReference>
<dbReference type="GO" id="GO:1990077">
    <property type="term" value="C:primosome complex"/>
    <property type="evidence" value="ECO:0007669"/>
    <property type="project" value="UniProtKB-KW"/>
</dbReference>
<dbReference type="InterPro" id="IPR037068">
    <property type="entry name" value="DNA_primase_core_N_sf"/>
</dbReference>
<dbReference type="InterPro" id="IPR006171">
    <property type="entry name" value="TOPRIM_dom"/>
</dbReference>
<evidence type="ECO:0000256" key="1">
    <source>
        <dbReference type="ARBA" id="ARBA00022478"/>
    </source>
</evidence>
<dbReference type="GO" id="GO:0005737">
    <property type="term" value="C:cytoplasm"/>
    <property type="evidence" value="ECO:0007669"/>
    <property type="project" value="TreeGrafter"/>
</dbReference>
<evidence type="ECO:0000256" key="15">
    <source>
        <dbReference type="SAM" id="MobiDB-lite"/>
    </source>
</evidence>
<dbReference type="PANTHER" id="PTHR30313">
    <property type="entry name" value="DNA PRIMASE"/>
    <property type="match status" value="1"/>
</dbReference>
<keyword evidence="11 12" id="KW-0804">Transcription</keyword>
<comment type="caution">
    <text evidence="17">The sequence shown here is derived from an EMBL/GenBank/DDBJ whole genome shotgun (WGS) entry which is preliminary data.</text>
</comment>
<dbReference type="InterPro" id="IPR036977">
    <property type="entry name" value="DNA_primase_Znf_CHC2"/>
</dbReference>
<keyword evidence="9" id="KW-0460">Magnesium</keyword>
<evidence type="ECO:0000256" key="14">
    <source>
        <dbReference type="PIRSR" id="PIRSR002811-1"/>
    </source>
</evidence>
<feature type="zinc finger region" description="CHC2-type" evidence="12 14">
    <location>
        <begin position="41"/>
        <end position="65"/>
    </location>
</feature>
<evidence type="ECO:0000256" key="2">
    <source>
        <dbReference type="ARBA" id="ARBA00022515"/>
    </source>
</evidence>
<evidence type="ECO:0000256" key="3">
    <source>
        <dbReference type="ARBA" id="ARBA00022679"/>
    </source>
</evidence>
<name>A0A4Q9V2I8_9ACTO</name>
<comment type="domain">
    <text evidence="12">Contains an N-terminal zinc-binding domain, a central core domain that contains the primase activity, and a C-terminal DnaB-binding domain.</text>
</comment>
<dbReference type="GO" id="GO:0006269">
    <property type="term" value="P:DNA replication, synthesis of primer"/>
    <property type="evidence" value="ECO:0007669"/>
    <property type="project" value="UniProtKB-UniRule"/>
</dbReference>
<protein>
    <recommendedName>
        <fullName evidence="12 13">DNA primase</fullName>
        <ecNumber evidence="12">2.7.7.101</ecNumber>
    </recommendedName>
</protein>
<keyword evidence="6 12" id="KW-0479">Metal-binding</keyword>